<dbReference type="Proteomes" id="UP000199532">
    <property type="component" value="Unassembled WGS sequence"/>
</dbReference>
<name>A0A1H6UG58_9BACT</name>
<dbReference type="STRING" id="408657.SAMN04487995_2526"/>
<evidence type="ECO:0000313" key="3">
    <source>
        <dbReference type="Proteomes" id="UP000199532"/>
    </source>
</evidence>
<accession>A0A1H6UG58</accession>
<reference evidence="2 3" key="1">
    <citation type="submission" date="2016-10" db="EMBL/GenBank/DDBJ databases">
        <authorList>
            <person name="de Groot N.N."/>
        </authorList>
    </citation>
    <scope>NUCLEOTIDE SEQUENCE [LARGE SCALE GENOMIC DNA]</scope>
    <source>
        <strain evidence="2 3">DSM 19938</strain>
    </source>
</reference>
<keyword evidence="1" id="KW-1133">Transmembrane helix</keyword>
<keyword evidence="1" id="KW-0472">Membrane</keyword>
<evidence type="ECO:0000313" key="2">
    <source>
        <dbReference type="EMBL" id="SEI91388.1"/>
    </source>
</evidence>
<evidence type="ECO:0000256" key="1">
    <source>
        <dbReference type="SAM" id="Phobius"/>
    </source>
</evidence>
<keyword evidence="1" id="KW-0812">Transmembrane</keyword>
<keyword evidence="3" id="KW-1185">Reference proteome</keyword>
<protein>
    <submittedName>
        <fullName evidence="2">Uncharacterized protein</fullName>
    </submittedName>
</protein>
<proteinExistence type="predicted"/>
<sequence length="44" mass="5009">MFKKSFVIHLRSNKMSKAIKEFFGVNLTIVDFLITIAGIVLPLQ</sequence>
<feature type="transmembrane region" description="Helical" evidence="1">
    <location>
        <begin position="21"/>
        <end position="43"/>
    </location>
</feature>
<dbReference type="EMBL" id="FNXY01000004">
    <property type="protein sequence ID" value="SEI91388.1"/>
    <property type="molecule type" value="Genomic_DNA"/>
</dbReference>
<gene>
    <name evidence="2" type="ORF">SAMN04487995_2526</name>
</gene>
<organism evidence="2 3">
    <name type="scientific">Dyadobacter koreensis</name>
    <dbReference type="NCBI Taxonomy" id="408657"/>
    <lineage>
        <taxon>Bacteria</taxon>
        <taxon>Pseudomonadati</taxon>
        <taxon>Bacteroidota</taxon>
        <taxon>Cytophagia</taxon>
        <taxon>Cytophagales</taxon>
        <taxon>Spirosomataceae</taxon>
        <taxon>Dyadobacter</taxon>
    </lineage>
</organism>
<dbReference type="AlphaFoldDB" id="A0A1H6UG58"/>